<feature type="compositionally biased region" description="Polar residues" evidence="7">
    <location>
        <begin position="112"/>
        <end position="134"/>
    </location>
</feature>
<dbReference type="InterPro" id="IPR041267">
    <property type="entry name" value="NLRP_HD2"/>
</dbReference>
<keyword evidence="5" id="KW-0547">Nucleotide-binding</keyword>
<evidence type="ECO:0000256" key="2">
    <source>
        <dbReference type="ARBA" id="ARBA00022490"/>
    </source>
</evidence>
<dbReference type="SMART" id="SM00368">
    <property type="entry name" value="LRR_RI"/>
    <property type="match status" value="22"/>
</dbReference>
<dbReference type="SMART" id="SM01288">
    <property type="entry name" value="FISNA"/>
    <property type="match status" value="1"/>
</dbReference>
<dbReference type="InterPro" id="IPR032675">
    <property type="entry name" value="LRR_dom_sf"/>
</dbReference>
<dbReference type="InterPro" id="IPR001611">
    <property type="entry name" value="Leu-rich_rpt"/>
</dbReference>
<dbReference type="Pfam" id="PF17776">
    <property type="entry name" value="NLRC4_HD2"/>
    <property type="match status" value="1"/>
</dbReference>
<reference evidence="9" key="1">
    <citation type="journal article" date="2016" name="Nat. Commun.">
        <title>The channel catfish genome sequence provides insights into the evolution of scale formation in teleosts.</title>
        <authorList>
            <person name="Liu Z."/>
            <person name="Liu S."/>
            <person name="Yao J."/>
            <person name="Bao L."/>
            <person name="Zhang J."/>
            <person name="Li Y."/>
            <person name="Jiang C."/>
            <person name="Sun L."/>
            <person name="Wang R."/>
            <person name="Zhang Y."/>
            <person name="Zhou T."/>
            <person name="Zeng Q."/>
            <person name="Fu Q."/>
            <person name="Gao S."/>
            <person name="Li N."/>
            <person name="Koren S."/>
            <person name="Jiang Y."/>
            <person name="Zimin A."/>
            <person name="Xu P."/>
            <person name="Phillippy A.M."/>
            <person name="Geng X."/>
            <person name="Song L."/>
            <person name="Sun F."/>
            <person name="Li C."/>
            <person name="Wang X."/>
            <person name="Chen A."/>
            <person name="Jin Y."/>
            <person name="Yuan Z."/>
            <person name="Yang Y."/>
            <person name="Tan S."/>
            <person name="Peatman E."/>
            <person name="Lu J."/>
            <person name="Qin Z."/>
            <person name="Dunham R."/>
            <person name="Li Z."/>
            <person name="Sonstegard T."/>
            <person name="Feng J."/>
            <person name="Danzmann R.G."/>
            <person name="Schroeder S."/>
            <person name="Scheffler B."/>
            <person name="Duke M.V."/>
            <person name="Ballard L."/>
            <person name="Kucuktas H."/>
            <person name="Kaltenboeck L."/>
            <person name="Liu H."/>
            <person name="Armbruster J."/>
            <person name="Xie Y."/>
            <person name="Kirby M.L."/>
            <person name="Tian Y."/>
            <person name="Flanagan M.E."/>
            <person name="Mu W."/>
            <person name="Waldbieser G.C."/>
        </authorList>
    </citation>
    <scope>NUCLEOTIDE SEQUENCE [LARGE SCALE GENOMIC DNA]</scope>
    <source>
        <strain evidence="9">SDA103</strain>
    </source>
</reference>
<evidence type="ECO:0000256" key="6">
    <source>
        <dbReference type="ARBA" id="ARBA00022840"/>
    </source>
</evidence>
<dbReference type="Pfam" id="PF13516">
    <property type="entry name" value="LRR_6"/>
    <property type="match status" value="11"/>
</dbReference>
<dbReference type="Pfam" id="PF14484">
    <property type="entry name" value="FISNA"/>
    <property type="match status" value="1"/>
</dbReference>
<dbReference type="FunFam" id="3.80.10.10:FF:000604">
    <property type="entry name" value="Si:ch211-156p11.1"/>
    <property type="match status" value="1"/>
</dbReference>
<dbReference type="GO" id="GO:0005737">
    <property type="term" value="C:cytoplasm"/>
    <property type="evidence" value="ECO:0007669"/>
    <property type="project" value="UniProtKB-SubCell"/>
</dbReference>
<reference evidence="10" key="2">
    <citation type="submission" date="2025-08" db="UniProtKB">
        <authorList>
            <consortium name="RefSeq"/>
        </authorList>
    </citation>
    <scope>IDENTIFICATION</scope>
    <source>
        <tissue evidence="10">Blood</tissue>
    </source>
</reference>
<feature type="compositionally biased region" description="Polar residues" evidence="7">
    <location>
        <begin position="56"/>
        <end position="77"/>
    </location>
</feature>
<dbReference type="PROSITE" id="PS50837">
    <property type="entry name" value="NACHT"/>
    <property type="match status" value="1"/>
</dbReference>
<feature type="region of interest" description="Disordered" evidence="7">
    <location>
        <begin position="52"/>
        <end position="77"/>
    </location>
</feature>
<dbReference type="GeneID" id="124626087"/>
<keyword evidence="9" id="KW-1185">Reference proteome</keyword>
<dbReference type="SMART" id="SM00367">
    <property type="entry name" value="LRR_CC"/>
    <property type="match status" value="9"/>
</dbReference>
<comment type="subcellular location">
    <subcellularLocation>
        <location evidence="1">Cytoplasm</location>
    </subcellularLocation>
</comment>
<dbReference type="Pfam" id="PF17779">
    <property type="entry name" value="WHD_NOD2"/>
    <property type="match status" value="1"/>
</dbReference>
<dbReference type="InterPro" id="IPR041075">
    <property type="entry name" value="NOD1/2_WH"/>
</dbReference>
<dbReference type="InterPro" id="IPR006553">
    <property type="entry name" value="Leu-rich_rpt_Cys-con_subtyp"/>
</dbReference>
<feature type="compositionally biased region" description="Basic and acidic residues" evidence="7">
    <location>
        <begin position="1"/>
        <end position="10"/>
    </location>
</feature>
<dbReference type="Gene3D" id="3.40.50.300">
    <property type="entry name" value="P-loop containing nucleotide triphosphate hydrolases"/>
    <property type="match status" value="1"/>
</dbReference>
<keyword evidence="6" id="KW-0067">ATP-binding</keyword>
<dbReference type="FunFam" id="3.40.50.300:FF:000210">
    <property type="entry name" value="Si:dkey-16p6.1"/>
    <property type="match status" value="1"/>
</dbReference>
<dbReference type="Proteomes" id="UP000221080">
    <property type="component" value="Chromosome 14"/>
</dbReference>
<gene>
    <name evidence="10" type="primary">LOC124626087</name>
</gene>
<keyword evidence="3" id="KW-0433">Leucine-rich repeat</keyword>
<feature type="region of interest" description="Disordered" evidence="7">
    <location>
        <begin position="112"/>
        <end position="141"/>
    </location>
</feature>
<dbReference type="Gene3D" id="3.80.10.10">
    <property type="entry name" value="Ribonuclease Inhibitor"/>
    <property type="match status" value="5"/>
</dbReference>
<dbReference type="RefSeq" id="XP_053541671.1">
    <property type="nucleotide sequence ID" value="XM_053685696.1"/>
</dbReference>
<evidence type="ECO:0000313" key="10">
    <source>
        <dbReference type="RefSeq" id="XP_053541671.1"/>
    </source>
</evidence>
<dbReference type="InterPro" id="IPR007111">
    <property type="entry name" value="NACHT_NTPase"/>
</dbReference>
<dbReference type="InterPro" id="IPR051261">
    <property type="entry name" value="NLR"/>
</dbReference>
<feature type="domain" description="NACHT" evidence="8">
    <location>
        <begin position="307"/>
        <end position="441"/>
    </location>
</feature>
<evidence type="ECO:0000256" key="5">
    <source>
        <dbReference type="ARBA" id="ARBA00022741"/>
    </source>
</evidence>
<dbReference type="PANTHER" id="PTHR24106">
    <property type="entry name" value="NACHT, LRR AND CARD DOMAINS-CONTAINING"/>
    <property type="match status" value="1"/>
</dbReference>
<accession>A0A9F7RGC6</accession>
<name>A0A9F7RGC6_ICTPU</name>
<dbReference type="InterPro" id="IPR029495">
    <property type="entry name" value="NACHT-assoc"/>
</dbReference>
<keyword evidence="2" id="KW-0963">Cytoplasm</keyword>
<feature type="region of interest" description="Disordered" evidence="7">
    <location>
        <begin position="1"/>
        <end position="40"/>
    </location>
</feature>
<dbReference type="Pfam" id="PF05729">
    <property type="entry name" value="NACHT"/>
    <property type="match status" value="1"/>
</dbReference>
<keyword evidence="4" id="KW-0677">Repeat</keyword>
<feature type="compositionally biased region" description="Polar residues" evidence="7">
    <location>
        <begin position="22"/>
        <end position="34"/>
    </location>
</feature>
<organism evidence="9 10">
    <name type="scientific">Ictalurus punctatus</name>
    <name type="common">Channel catfish</name>
    <name type="synonym">Silurus punctatus</name>
    <dbReference type="NCBI Taxonomy" id="7998"/>
    <lineage>
        <taxon>Eukaryota</taxon>
        <taxon>Metazoa</taxon>
        <taxon>Chordata</taxon>
        <taxon>Craniata</taxon>
        <taxon>Vertebrata</taxon>
        <taxon>Euteleostomi</taxon>
        <taxon>Actinopterygii</taxon>
        <taxon>Neopterygii</taxon>
        <taxon>Teleostei</taxon>
        <taxon>Ostariophysi</taxon>
        <taxon>Siluriformes</taxon>
        <taxon>Ictaluridae</taxon>
        <taxon>Ictalurus</taxon>
    </lineage>
</organism>
<evidence type="ECO:0000259" key="8">
    <source>
        <dbReference type="PROSITE" id="PS50837"/>
    </source>
</evidence>
<proteinExistence type="predicted"/>
<dbReference type="SUPFAM" id="SSF52047">
    <property type="entry name" value="RNI-like"/>
    <property type="match status" value="3"/>
</dbReference>
<sequence>MSEECEKLRISEMSLQEEQHKIQSVTVERSNSPEPSCVSLKSDWSMTEPIKFKDGTASTKSGTVERSNSPVSSCVSFKSDQSLPIPLDFKGGTSSVESETKERRLSPVSSCVSYKSDHSMSTPLSFKDGTSSVERNQKQKPKIDCRNQMESIFKELEHKVITLLKNELNRFKKLLSADFPACSEEEEEEEDLHCFREGVLKITLHILKNMKQKDLAHTLQIKLASVYQRKLKSRLLDKCKRINEGISQHGTLTLLNQIYTELYVTEGGSGDVNKEHEVRQIETASRRPAAEETPIKCNDLFKDKSIRSVLTKGVAGIGKTVSVQKLILDWAEGKANQDVIFMFPLPFRELNLVTQGTFSLMSLLHQFFPEIKDLEVIDSDTYKVLFIFDGLDECRLPLNFQKNEMLSDVTETVSVDVLLTNLIKGNLLPSAHLWITTRPAAANQIPPECVAQVTEVRGFSDPQKEEYFRKRISDQSLSNKIITHMKSSRSLYIMCHIPVFCWISATVLERMLGEAEIGEIPKTLTQMFTHFLIFQIKHKDQKYHQKCDLDLPQARESILALGKLAFQQLEKGNLIFYEEDLRECGIDVREVAVYSGVCTQIFRAESGLHLGKMFSFVHLSVQEFLAALYAFLCFLDKNPTKEQTTDLSGLLNISEMSDFLKSAVDQALQSDNGHLDLFLRFLLGLSVESNQELIRGLLTHKGNSSDCQKDIVEYIKFKFEHNPSPERSINLFYCLNELHDDSLVKEIQSYMSSGRLSEAELSPAQWSALVFVLLTSEEDLEVFELQKFIKSDECFKRLLPVVREATRILVSECNLTERSCSALHTVLSSESSKLTEVDLSSNPLEDSGVKLLCAGLKSPNCKLEKLRLSDCSITEEGYAALAEALKSSHLIELDLRGNDPGASGVKLLTDVLQDPHCTLETLSLLKSEAEEACASLTEVLGPNPLLQRELDLSGKISGDSGVKQLSALLKDPHCRPERLRLSKSGITERGCTDLISALTANPSHLTELDLSENTLGNPGVEKISTLLKSSSCKLQKLVLSDCNITEKGYTALAKALKSNPSSHLINLDLRGNDPGASGMTEIRSLMNDTKCKMTLRLLKRPDAQKAYDYLSEVLGINPILQTDLDLSGKIEGDSGVEQLSALLKDLLKDPHCRPEKLQLSECNLTEKGCSAPLTALRSESSTLIELNLSKNRIQDSGVKLLSAVLKNKDCKLETVRLSDCSITEEGYAALAEALKSSHLIELDLRGNDPGASGVKLLTDVLLDPHCTLETLRLKGCDVTEEGCSALTSSFHSNPAHIREMDLSENKCGNSGVQKLCALLQHQPCNLQILRLSDCSITEEGYAALAEALKSSHLIELDLRGNDPGASGVKLLTDVLLDPHYTLETLRLLKSADAEEAYKCLTDIFRRNSLLHTELDLNNNTPEHVKVKHLSALLQDPHYRLQKLTLWNSVNEKSCTDLASALCTNPSHIRVLDLSGCELGDSGVKKLCDLLKKHECKLETLLLWKSVNEKSCTDLASALCTNPSHIRELDLSWCRLGDSGVRKLCDLLKKHECKLEKLQLCNSLSGKSCTDLVSALCTNPSHIRELDLSGCEVGDSGVEKLCDLLEKHECKLETLLLYDCRVTDRDCAALTAALKLNSSHLKDLDLRCNKLGNSVTQFEELLKHSGGQIRYN</sequence>
<evidence type="ECO:0000256" key="7">
    <source>
        <dbReference type="SAM" id="MobiDB-lite"/>
    </source>
</evidence>
<evidence type="ECO:0000313" key="9">
    <source>
        <dbReference type="Proteomes" id="UP000221080"/>
    </source>
</evidence>
<evidence type="ECO:0000256" key="3">
    <source>
        <dbReference type="ARBA" id="ARBA00022614"/>
    </source>
</evidence>
<dbReference type="InterPro" id="IPR027417">
    <property type="entry name" value="P-loop_NTPase"/>
</dbReference>
<dbReference type="GO" id="GO:0005524">
    <property type="term" value="F:ATP binding"/>
    <property type="evidence" value="ECO:0007669"/>
    <property type="project" value="UniProtKB-KW"/>
</dbReference>
<protein>
    <submittedName>
        <fullName evidence="10">NACHT, LRR and PYD domains-containing protein 3 isoform X11</fullName>
    </submittedName>
</protein>
<evidence type="ECO:0000256" key="1">
    <source>
        <dbReference type="ARBA" id="ARBA00004496"/>
    </source>
</evidence>
<evidence type="ECO:0000256" key="4">
    <source>
        <dbReference type="ARBA" id="ARBA00022737"/>
    </source>
</evidence>